<dbReference type="GO" id="GO:0005758">
    <property type="term" value="C:mitochondrial intermembrane space"/>
    <property type="evidence" value="ECO:0007669"/>
    <property type="project" value="TreeGrafter"/>
</dbReference>
<dbReference type="Proteomes" id="UP001142055">
    <property type="component" value="Chromosome 2"/>
</dbReference>
<keyword evidence="4" id="KW-1185">Reference proteome</keyword>
<comment type="caution">
    <text evidence="3">The sequence shown here is derived from an EMBL/GenBank/DDBJ whole genome shotgun (WGS) entry which is preliminary data.</text>
</comment>
<dbReference type="PANTHER" id="PTHR13891:SF1">
    <property type="entry name" value="CYTOCHROME C OXIDASE ASSEMBLY FACTOR 7"/>
    <property type="match status" value="1"/>
</dbReference>
<dbReference type="InterPro" id="IPR006597">
    <property type="entry name" value="Sel1-like"/>
</dbReference>
<gene>
    <name evidence="3" type="ORF">RDWZM_006257</name>
</gene>
<dbReference type="OMA" id="QYASKAC"/>
<organism evidence="3 4">
    <name type="scientific">Blomia tropicalis</name>
    <name type="common">Mite</name>
    <dbReference type="NCBI Taxonomy" id="40697"/>
    <lineage>
        <taxon>Eukaryota</taxon>
        <taxon>Metazoa</taxon>
        <taxon>Ecdysozoa</taxon>
        <taxon>Arthropoda</taxon>
        <taxon>Chelicerata</taxon>
        <taxon>Arachnida</taxon>
        <taxon>Acari</taxon>
        <taxon>Acariformes</taxon>
        <taxon>Sarcoptiformes</taxon>
        <taxon>Astigmata</taxon>
        <taxon>Glycyphagoidea</taxon>
        <taxon>Echimyopodidae</taxon>
        <taxon>Blomia</taxon>
    </lineage>
</organism>
<evidence type="ECO:0000313" key="3">
    <source>
        <dbReference type="EMBL" id="KAJ6220445.1"/>
    </source>
</evidence>
<comment type="similarity">
    <text evidence="1">Belongs to the hcp beta-lactamase family.</text>
</comment>
<dbReference type="EMBL" id="JAPWDV010000002">
    <property type="protein sequence ID" value="KAJ6220445.1"/>
    <property type="molecule type" value="Genomic_DNA"/>
</dbReference>
<evidence type="ECO:0000256" key="2">
    <source>
        <dbReference type="ARBA" id="ARBA00022737"/>
    </source>
</evidence>
<keyword evidence="2" id="KW-0677">Repeat</keyword>
<dbReference type="Gene3D" id="1.25.40.10">
    <property type="entry name" value="Tetratricopeptide repeat domain"/>
    <property type="match status" value="1"/>
</dbReference>
<dbReference type="AlphaFoldDB" id="A0A9Q0MB35"/>
<accession>A0A9Q0MB35</accession>
<dbReference type="Pfam" id="PF08238">
    <property type="entry name" value="Sel1"/>
    <property type="match status" value="2"/>
</dbReference>
<name>A0A9Q0MB35_BLOTA</name>
<proteinExistence type="inferred from homology"/>
<reference evidence="3" key="1">
    <citation type="submission" date="2022-12" db="EMBL/GenBank/DDBJ databases">
        <title>Genome assemblies of Blomia tropicalis.</title>
        <authorList>
            <person name="Cui Y."/>
        </authorList>
    </citation>
    <scope>NUCLEOTIDE SEQUENCE</scope>
    <source>
        <tissue evidence="3">Adult mites</tissue>
    </source>
</reference>
<dbReference type="SMART" id="SM00671">
    <property type="entry name" value="SEL1"/>
    <property type="match status" value="2"/>
</dbReference>
<dbReference type="PANTHER" id="PTHR13891">
    <property type="entry name" value="CYTOCHROME C OXIDASE ASSEMBLY FACTOR 7"/>
    <property type="match status" value="1"/>
</dbReference>
<dbReference type="OrthoDB" id="272077at2759"/>
<dbReference type="InterPro" id="IPR040239">
    <property type="entry name" value="HcpB-like"/>
</dbReference>
<dbReference type="InterPro" id="IPR011990">
    <property type="entry name" value="TPR-like_helical_dom_sf"/>
</dbReference>
<evidence type="ECO:0000256" key="1">
    <source>
        <dbReference type="ARBA" id="ARBA00008486"/>
    </source>
</evidence>
<evidence type="ECO:0000313" key="4">
    <source>
        <dbReference type="Proteomes" id="UP001142055"/>
    </source>
</evidence>
<dbReference type="SUPFAM" id="SSF81901">
    <property type="entry name" value="HCP-like"/>
    <property type="match status" value="1"/>
</dbReference>
<sequence>MDNLMKEKEEVVEFLKNLGIEYRYSCYGEKNPEGCQLLGDYFTQIYGEYEKANKVFKDNCDIRNYGRSCSSYGLHLIYGKGLERNCPLALEYFAKACENNDATGCDYAGKLLTNCEPSLSKHFNLDPKRGISYLERGCNLESTAQMFESSESCYAAAFLYSVGLKGVAKDENKAIQMGTKSCDMGQFRGCKLVSQIYAKMGDEKASKIFEKRYNDMEKQLKESVNIEMQRT</sequence>
<protein>
    <submittedName>
        <fullName evidence="3">Uncharacterized protein</fullName>
    </submittedName>
</protein>